<dbReference type="GO" id="GO:0005829">
    <property type="term" value="C:cytosol"/>
    <property type="evidence" value="ECO:0007669"/>
    <property type="project" value="TreeGrafter"/>
</dbReference>
<evidence type="ECO:0000313" key="7">
    <source>
        <dbReference type="Proteomes" id="UP000220914"/>
    </source>
</evidence>
<dbReference type="Proteomes" id="UP000220914">
    <property type="component" value="Unassembled WGS sequence"/>
</dbReference>
<dbReference type="PANTHER" id="PTHR45663">
    <property type="entry name" value="GEO12009P1"/>
    <property type="match status" value="1"/>
</dbReference>
<protein>
    <submittedName>
        <fullName evidence="5 6">Thioredoxin</fullName>
    </submittedName>
</protein>
<comment type="similarity">
    <text evidence="2">Belongs to the thioredoxin family.</text>
</comment>
<dbReference type="GO" id="GO:0015035">
    <property type="term" value="F:protein-disulfide reductase activity"/>
    <property type="evidence" value="ECO:0007669"/>
    <property type="project" value="TreeGrafter"/>
</dbReference>
<evidence type="ECO:0000313" key="8">
    <source>
        <dbReference type="Proteomes" id="UP000465302"/>
    </source>
</evidence>
<dbReference type="SUPFAM" id="SSF52833">
    <property type="entry name" value="Thioredoxin-like"/>
    <property type="match status" value="1"/>
</dbReference>
<dbReference type="AlphaFoldDB" id="A0A2A7NG22"/>
<dbReference type="EMBL" id="BLKS01000001">
    <property type="protein sequence ID" value="GFG52697.1"/>
    <property type="molecule type" value="Genomic_DNA"/>
</dbReference>
<name>A0A2A7NG22_MYCAG</name>
<dbReference type="InterPro" id="IPR036249">
    <property type="entry name" value="Thioredoxin-like_sf"/>
</dbReference>
<organism evidence="6 7">
    <name type="scientific">Mycolicibacterium agri</name>
    <name type="common">Mycobacterium agri</name>
    <dbReference type="NCBI Taxonomy" id="36811"/>
    <lineage>
        <taxon>Bacteria</taxon>
        <taxon>Bacillati</taxon>
        <taxon>Actinomycetota</taxon>
        <taxon>Actinomycetes</taxon>
        <taxon>Mycobacteriales</taxon>
        <taxon>Mycobacteriaceae</taxon>
        <taxon>Mycolicibacterium</taxon>
    </lineage>
</organism>
<dbReference type="Proteomes" id="UP000465302">
    <property type="component" value="Unassembled WGS sequence"/>
</dbReference>
<proteinExistence type="inferred from homology"/>
<dbReference type="CDD" id="cd02947">
    <property type="entry name" value="TRX_family"/>
    <property type="match status" value="1"/>
</dbReference>
<accession>A0A2A7NG22</accession>
<dbReference type="RefSeq" id="WP_097937899.1">
    <property type="nucleotide sequence ID" value="NZ_BLKS01000001.1"/>
</dbReference>
<comment type="caution">
    <text evidence="6">The sequence shown here is derived from an EMBL/GenBank/DDBJ whole genome shotgun (WGS) entry which is preliminary data.</text>
</comment>
<keyword evidence="7" id="KW-1185">Reference proteome</keyword>
<dbReference type="GO" id="GO:0045454">
    <property type="term" value="P:cell redox homeostasis"/>
    <property type="evidence" value="ECO:0007669"/>
    <property type="project" value="TreeGrafter"/>
</dbReference>
<sequence>MDDHGSSFAEIEEVTGDDPRALLDRPGLVLVQFWAEWCSPCHAMRAEIERFAAEAHDDVAICAVDITESPRTTQHFGVSSVPSIVILRDGETVHRSAGAKRRSQIARLVAGAR</sequence>
<dbReference type="Gene3D" id="3.40.30.10">
    <property type="entry name" value="Glutaredoxin"/>
    <property type="match status" value="1"/>
</dbReference>
<dbReference type="PANTHER" id="PTHR45663:SF11">
    <property type="entry name" value="GEO12009P1"/>
    <property type="match status" value="1"/>
</dbReference>
<comment type="function">
    <text evidence="1">Participates in various redox reactions through the reversible oxidation of its active center dithiol to a disulfide and catalyzes dithiol-disulfide exchange reactions.</text>
</comment>
<reference evidence="5" key="3">
    <citation type="submission" date="2020-02" db="EMBL/GenBank/DDBJ databases">
        <authorList>
            <person name="Matsumoto Y."/>
            <person name="Motooka D."/>
            <person name="Nakamura S."/>
        </authorList>
    </citation>
    <scope>NUCLEOTIDE SEQUENCE</scope>
    <source>
        <strain evidence="5">JCM 6377</strain>
    </source>
</reference>
<dbReference type="OrthoDB" id="9790390at2"/>
<evidence type="ECO:0000313" key="6">
    <source>
        <dbReference type="EMBL" id="PEG42713.1"/>
    </source>
</evidence>
<dbReference type="PROSITE" id="PS51352">
    <property type="entry name" value="THIOREDOXIN_2"/>
    <property type="match status" value="1"/>
</dbReference>
<reference evidence="5 8" key="2">
    <citation type="journal article" date="2019" name="Emerg. Microbes Infect.">
        <title>Comprehensive subspecies identification of 175 nontuberculous mycobacteria species based on 7547 genomic profiles.</title>
        <authorList>
            <person name="Matsumoto Y."/>
            <person name="Kinjo T."/>
            <person name="Motooka D."/>
            <person name="Nabeya D."/>
            <person name="Jung N."/>
            <person name="Uechi K."/>
            <person name="Horii T."/>
            <person name="Iida T."/>
            <person name="Fujita J."/>
            <person name="Nakamura S."/>
        </authorList>
    </citation>
    <scope>NUCLEOTIDE SEQUENCE [LARGE SCALE GENOMIC DNA]</scope>
    <source>
        <strain evidence="5 8">JCM 6377</strain>
    </source>
</reference>
<dbReference type="Pfam" id="PF00085">
    <property type="entry name" value="Thioredoxin"/>
    <property type="match status" value="1"/>
</dbReference>
<feature type="domain" description="Thioredoxin" evidence="4">
    <location>
        <begin position="1"/>
        <end position="113"/>
    </location>
</feature>
<evidence type="ECO:0000313" key="5">
    <source>
        <dbReference type="EMBL" id="GFG52697.1"/>
    </source>
</evidence>
<dbReference type="EMBL" id="PDCP01000002">
    <property type="protein sequence ID" value="PEG42713.1"/>
    <property type="molecule type" value="Genomic_DNA"/>
</dbReference>
<evidence type="ECO:0000256" key="1">
    <source>
        <dbReference type="ARBA" id="ARBA00003318"/>
    </source>
</evidence>
<gene>
    <name evidence="5" type="primary">trxA_1</name>
    <name evidence="6" type="ORF">CQY20_01590</name>
    <name evidence="5" type="ORF">MAGR_41380</name>
</gene>
<evidence type="ECO:0000256" key="3">
    <source>
        <dbReference type="ARBA" id="ARBA00023284"/>
    </source>
</evidence>
<dbReference type="InterPro" id="IPR013766">
    <property type="entry name" value="Thioredoxin_domain"/>
</dbReference>
<evidence type="ECO:0000256" key="2">
    <source>
        <dbReference type="ARBA" id="ARBA00008987"/>
    </source>
</evidence>
<keyword evidence="3" id="KW-0676">Redox-active center</keyword>
<evidence type="ECO:0000259" key="4">
    <source>
        <dbReference type="PROSITE" id="PS51352"/>
    </source>
</evidence>
<reference evidence="6 7" key="1">
    <citation type="submission" date="2017-10" db="EMBL/GenBank/DDBJ databases">
        <title>The new phylogeny of genus Mycobacterium.</title>
        <authorList>
            <person name="Tortoli E."/>
            <person name="Trovato A."/>
            <person name="Cirillo D.M."/>
        </authorList>
    </citation>
    <scope>NUCLEOTIDE SEQUENCE [LARGE SCALE GENOMIC DNA]</scope>
    <source>
        <strain evidence="6 7">CCUG37673</strain>
    </source>
</reference>